<proteinExistence type="predicted"/>
<evidence type="ECO:0000256" key="1">
    <source>
        <dbReference type="SAM" id="MobiDB-lite"/>
    </source>
</evidence>
<reference evidence="3" key="1">
    <citation type="journal article" date="2019" name="Int. J. Syst. Evol. Microbiol.">
        <title>The Global Catalogue of Microorganisms (GCM) 10K type strain sequencing project: providing services to taxonomists for standard genome sequencing and annotation.</title>
        <authorList>
            <consortium name="The Broad Institute Genomics Platform"/>
            <consortium name="The Broad Institute Genome Sequencing Center for Infectious Disease"/>
            <person name="Wu L."/>
            <person name="Ma J."/>
        </authorList>
    </citation>
    <scope>NUCLEOTIDE SEQUENCE [LARGE SCALE GENOMIC DNA]</scope>
    <source>
        <strain evidence="3">JCM 13006</strain>
    </source>
</reference>
<name>A0ABP9DL24_9ACTN</name>
<accession>A0ABP9DL24</accession>
<dbReference type="Proteomes" id="UP001501752">
    <property type="component" value="Unassembled WGS sequence"/>
</dbReference>
<feature type="region of interest" description="Disordered" evidence="1">
    <location>
        <begin position="58"/>
        <end position="144"/>
    </location>
</feature>
<organism evidence="2 3">
    <name type="scientific">Kitasatospora terrestris</name>
    <dbReference type="NCBI Taxonomy" id="258051"/>
    <lineage>
        <taxon>Bacteria</taxon>
        <taxon>Bacillati</taxon>
        <taxon>Actinomycetota</taxon>
        <taxon>Actinomycetes</taxon>
        <taxon>Kitasatosporales</taxon>
        <taxon>Streptomycetaceae</taxon>
        <taxon>Kitasatospora</taxon>
    </lineage>
</organism>
<comment type="caution">
    <text evidence="2">The sequence shown here is derived from an EMBL/GenBank/DDBJ whole genome shotgun (WGS) entry which is preliminary data.</text>
</comment>
<sequence>MVRARPVGEVVPPAVKRYQYAVSGRRPRTSALTVWSVAAVVVTLPVATIVVKVRSAESCQVTGVSGPRPEPGTASGTGGDPGPQQDAVGQRVAAGDAVQELRGGRGGGRAARGGQGEGGRAGGERGGLDDPAAARPGGGQGVGGLSHRIRDLLIGNQMSRVWTDCSSAFHLSTNCAISGRN</sequence>
<dbReference type="EMBL" id="BAABIS010000001">
    <property type="protein sequence ID" value="GAA4845068.1"/>
    <property type="molecule type" value="Genomic_DNA"/>
</dbReference>
<evidence type="ECO:0000313" key="2">
    <source>
        <dbReference type="EMBL" id="GAA4845068.1"/>
    </source>
</evidence>
<protein>
    <submittedName>
        <fullName evidence="2">Uncharacterized protein</fullName>
    </submittedName>
</protein>
<evidence type="ECO:0000313" key="3">
    <source>
        <dbReference type="Proteomes" id="UP001501752"/>
    </source>
</evidence>
<keyword evidence="3" id="KW-1185">Reference proteome</keyword>
<feature type="compositionally biased region" description="Gly residues" evidence="1">
    <location>
        <begin position="104"/>
        <end position="121"/>
    </location>
</feature>
<gene>
    <name evidence="2" type="ORF">GCM10023235_21890</name>
</gene>